<dbReference type="Proteomes" id="UP000268014">
    <property type="component" value="Unassembled WGS sequence"/>
</dbReference>
<gene>
    <name evidence="1" type="ORF">HPLM_LOCUS375</name>
</gene>
<dbReference type="AlphaFoldDB" id="A0A0N4VSV7"/>
<keyword evidence="2" id="KW-1185">Reference proteome</keyword>
<evidence type="ECO:0000313" key="1">
    <source>
        <dbReference type="EMBL" id="VDO05218.1"/>
    </source>
</evidence>
<protein>
    <submittedName>
        <fullName evidence="3">Aminomethyltransferase</fullName>
    </submittedName>
</protein>
<reference evidence="3" key="1">
    <citation type="submission" date="2017-02" db="UniProtKB">
        <authorList>
            <consortium name="WormBaseParasite"/>
        </authorList>
    </citation>
    <scope>IDENTIFICATION</scope>
</reference>
<dbReference type="WBParaSite" id="HPLM_0000037401-mRNA-1">
    <property type="protein sequence ID" value="HPLM_0000037401-mRNA-1"/>
    <property type="gene ID" value="HPLM_0000037401"/>
</dbReference>
<evidence type="ECO:0000313" key="2">
    <source>
        <dbReference type="Proteomes" id="UP000268014"/>
    </source>
</evidence>
<proteinExistence type="predicted"/>
<dbReference type="EMBL" id="UZAF01000249">
    <property type="protein sequence ID" value="VDO05218.1"/>
    <property type="molecule type" value="Genomic_DNA"/>
</dbReference>
<organism evidence="3">
    <name type="scientific">Haemonchus placei</name>
    <name type="common">Barber's pole worm</name>
    <dbReference type="NCBI Taxonomy" id="6290"/>
    <lineage>
        <taxon>Eukaryota</taxon>
        <taxon>Metazoa</taxon>
        <taxon>Ecdysozoa</taxon>
        <taxon>Nematoda</taxon>
        <taxon>Chromadorea</taxon>
        <taxon>Rhabditida</taxon>
        <taxon>Rhabditina</taxon>
        <taxon>Rhabditomorpha</taxon>
        <taxon>Strongyloidea</taxon>
        <taxon>Trichostrongylidae</taxon>
        <taxon>Haemonchus</taxon>
    </lineage>
</organism>
<reference evidence="1 2" key="2">
    <citation type="submission" date="2018-11" db="EMBL/GenBank/DDBJ databases">
        <authorList>
            <consortium name="Pathogen Informatics"/>
        </authorList>
    </citation>
    <scope>NUCLEOTIDE SEQUENCE [LARGE SCALE GENOMIC DNA]</scope>
    <source>
        <strain evidence="1 2">MHpl1</strain>
    </source>
</reference>
<accession>A0A0N4VSV7</accession>
<dbReference type="STRING" id="6290.A0A0N4VSV7"/>
<name>A0A0N4VSV7_HAEPC</name>
<evidence type="ECO:0000313" key="3">
    <source>
        <dbReference type="WBParaSite" id="HPLM_0000037401-mRNA-1"/>
    </source>
</evidence>
<sequence length="76" mass="8553">MSTSATSYRGKTILPRYAFIDGKLEENVPITIDNDGIVTEIGGSVPYDALRFEHEVRLFRNSCSDGSERIEHLFCL</sequence>
<dbReference type="OrthoDB" id="5832990at2759"/>